<dbReference type="InterPro" id="IPR011333">
    <property type="entry name" value="SKP1/BTB/POZ_sf"/>
</dbReference>
<accession>A0A4Y7QGB9</accession>
<sequence length="274" mass="31213">MPPLFDQGDLILRTADAVQYHVWSKILTVASPFFRDLFNLPQPKDQDGIPVVDVSEDSTVIVELLHIIYPVKCQPMTNVELIRKVLGAALKYDVSLAVQEICGLLATRHSSSGEDALRTYAITCHYKIEEEARLAAKATLQFPIIDVYVEELEPISAGDLSRLLQYRQAAFSVIEPLFHEWITNEFPRAIFGGKCSPCVDDIWKEFSLRAKAALREAPHSETICNIRFMTPVYQSKKANSYCSHNVHDQWTSIHEYLKTEIDRRIDTVELSVRF</sequence>
<evidence type="ECO:0000313" key="2">
    <source>
        <dbReference type="EMBL" id="TDL26733.1"/>
    </source>
</evidence>
<reference evidence="2 3" key="1">
    <citation type="submission" date="2018-06" db="EMBL/GenBank/DDBJ databases">
        <title>A transcriptomic atlas of mushroom development highlights an independent origin of complex multicellularity.</title>
        <authorList>
            <consortium name="DOE Joint Genome Institute"/>
            <person name="Krizsan K."/>
            <person name="Almasi E."/>
            <person name="Merenyi Z."/>
            <person name="Sahu N."/>
            <person name="Viragh M."/>
            <person name="Koszo T."/>
            <person name="Mondo S."/>
            <person name="Kiss B."/>
            <person name="Balint B."/>
            <person name="Kues U."/>
            <person name="Barry K."/>
            <person name="Hegedus J.C."/>
            <person name="Henrissat B."/>
            <person name="Johnson J."/>
            <person name="Lipzen A."/>
            <person name="Ohm R."/>
            <person name="Nagy I."/>
            <person name="Pangilinan J."/>
            <person name="Yan J."/>
            <person name="Xiong Y."/>
            <person name="Grigoriev I.V."/>
            <person name="Hibbett D.S."/>
            <person name="Nagy L.G."/>
        </authorList>
    </citation>
    <scope>NUCLEOTIDE SEQUENCE [LARGE SCALE GENOMIC DNA]</scope>
    <source>
        <strain evidence="2 3">SZMC22713</strain>
    </source>
</reference>
<dbReference type="AlphaFoldDB" id="A0A4Y7QGB9"/>
<name>A0A4Y7QGB9_9AGAM</name>
<dbReference type="Proteomes" id="UP000294933">
    <property type="component" value="Unassembled WGS sequence"/>
</dbReference>
<dbReference type="SMART" id="SM00225">
    <property type="entry name" value="BTB"/>
    <property type="match status" value="1"/>
</dbReference>
<dbReference type="Pfam" id="PF00651">
    <property type="entry name" value="BTB"/>
    <property type="match status" value="1"/>
</dbReference>
<feature type="domain" description="BTB" evidence="1">
    <location>
        <begin position="8"/>
        <end position="69"/>
    </location>
</feature>
<dbReference type="SUPFAM" id="SSF54695">
    <property type="entry name" value="POZ domain"/>
    <property type="match status" value="1"/>
</dbReference>
<dbReference type="InterPro" id="IPR000210">
    <property type="entry name" value="BTB/POZ_dom"/>
</dbReference>
<dbReference type="EMBL" id="ML170161">
    <property type="protein sequence ID" value="TDL26733.1"/>
    <property type="molecule type" value="Genomic_DNA"/>
</dbReference>
<dbReference type="OrthoDB" id="3357985at2759"/>
<organism evidence="2 3">
    <name type="scientific">Rickenella mellea</name>
    <dbReference type="NCBI Taxonomy" id="50990"/>
    <lineage>
        <taxon>Eukaryota</taxon>
        <taxon>Fungi</taxon>
        <taxon>Dikarya</taxon>
        <taxon>Basidiomycota</taxon>
        <taxon>Agaricomycotina</taxon>
        <taxon>Agaricomycetes</taxon>
        <taxon>Hymenochaetales</taxon>
        <taxon>Rickenellaceae</taxon>
        <taxon>Rickenella</taxon>
    </lineage>
</organism>
<protein>
    <recommendedName>
        <fullName evidence="1">BTB domain-containing protein</fullName>
    </recommendedName>
</protein>
<proteinExistence type="predicted"/>
<dbReference type="PROSITE" id="PS50097">
    <property type="entry name" value="BTB"/>
    <property type="match status" value="1"/>
</dbReference>
<dbReference type="STRING" id="50990.A0A4Y7QGB9"/>
<gene>
    <name evidence="2" type="ORF">BD410DRAFT_742136</name>
</gene>
<keyword evidence="3" id="KW-1185">Reference proteome</keyword>
<evidence type="ECO:0000259" key="1">
    <source>
        <dbReference type="PROSITE" id="PS50097"/>
    </source>
</evidence>
<dbReference type="VEuPathDB" id="FungiDB:BD410DRAFT_742136"/>
<evidence type="ECO:0000313" key="3">
    <source>
        <dbReference type="Proteomes" id="UP000294933"/>
    </source>
</evidence>
<dbReference type="Gene3D" id="3.30.710.10">
    <property type="entry name" value="Potassium Channel Kv1.1, Chain A"/>
    <property type="match status" value="1"/>
</dbReference>